<feature type="compositionally biased region" description="Low complexity" evidence="1">
    <location>
        <begin position="194"/>
        <end position="205"/>
    </location>
</feature>
<keyword evidence="4" id="KW-1185">Reference proteome</keyword>
<name>A0A9P1J897_9PELO</name>
<evidence type="ECO:0000313" key="3">
    <source>
        <dbReference type="EMBL" id="CAI5456764.1"/>
    </source>
</evidence>
<dbReference type="OrthoDB" id="5803839at2759"/>
<feature type="compositionally biased region" description="Basic and acidic residues" evidence="1">
    <location>
        <begin position="106"/>
        <end position="116"/>
    </location>
</feature>
<keyword evidence="2" id="KW-1133">Transmembrane helix</keyword>
<feature type="region of interest" description="Disordered" evidence="1">
    <location>
        <begin position="189"/>
        <end position="225"/>
    </location>
</feature>
<evidence type="ECO:0000313" key="4">
    <source>
        <dbReference type="Proteomes" id="UP001152747"/>
    </source>
</evidence>
<protein>
    <submittedName>
        <fullName evidence="3">Uncharacterized protein</fullName>
    </submittedName>
</protein>
<organism evidence="3 4">
    <name type="scientific">Caenorhabditis angaria</name>
    <dbReference type="NCBI Taxonomy" id="860376"/>
    <lineage>
        <taxon>Eukaryota</taxon>
        <taxon>Metazoa</taxon>
        <taxon>Ecdysozoa</taxon>
        <taxon>Nematoda</taxon>
        <taxon>Chromadorea</taxon>
        <taxon>Rhabditida</taxon>
        <taxon>Rhabditina</taxon>
        <taxon>Rhabditomorpha</taxon>
        <taxon>Rhabditoidea</taxon>
        <taxon>Rhabditidae</taxon>
        <taxon>Peloderinae</taxon>
        <taxon>Caenorhabditis</taxon>
    </lineage>
</organism>
<keyword evidence="2" id="KW-0472">Membrane</keyword>
<dbReference type="EMBL" id="CANHGI010000006">
    <property type="protein sequence ID" value="CAI5456764.1"/>
    <property type="molecule type" value="Genomic_DNA"/>
</dbReference>
<feature type="region of interest" description="Disordered" evidence="1">
    <location>
        <begin position="88"/>
        <end position="156"/>
    </location>
</feature>
<reference evidence="3" key="1">
    <citation type="submission" date="2022-11" db="EMBL/GenBank/DDBJ databases">
        <authorList>
            <person name="Kikuchi T."/>
        </authorList>
    </citation>
    <scope>NUCLEOTIDE SEQUENCE</scope>
    <source>
        <strain evidence="3">PS1010</strain>
    </source>
</reference>
<proteinExistence type="predicted"/>
<sequence>MSIYTNCAYFTLWKSYDLIWFWSHFLLCSCFPQLRPENYLIVWSNLVWKKCTKYPDYSFKQLYYALYTTTRSTHFTKRLMSRKEKRGVININSDSDEDDEPITGRSENRGQPKIIEEQPIIVEEVSDEEPAIGETNESTPLRPARPSRAPKENQEEDEILEVVEDQDQEQDKDQEKKWKYVPDRVLKFLPRQNSSTPSESPSTFSKIYDRFRPNRNNSNPSVQQKDEIEILRPDYSNRYDIHDKSKREAREKRDKKALRARIRRELRQQMQIDAATERQRKKVTDAIELLLQLLRMMSSFAMLIGTIRKTFIPAQFKYLKPGQHAYDNYELIILFRCTAFFEIAMFWMNVSYAYCLQWQLCCRLGCFKFIFWATILGLIAVGGMMVPMTYVMNDLDLSWCRFVPESPFAKYQPGW</sequence>
<dbReference type="Proteomes" id="UP001152747">
    <property type="component" value="Unassembled WGS sequence"/>
</dbReference>
<accession>A0A9P1J897</accession>
<keyword evidence="2" id="KW-0812">Transmembrane</keyword>
<gene>
    <name evidence="3" type="ORF">CAMP_LOCUS19401</name>
</gene>
<feature type="transmembrane region" description="Helical" evidence="2">
    <location>
        <begin position="369"/>
        <end position="391"/>
    </location>
</feature>
<comment type="caution">
    <text evidence="3">The sequence shown here is derived from an EMBL/GenBank/DDBJ whole genome shotgun (WGS) entry which is preliminary data.</text>
</comment>
<dbReference type="AlphaFoldDB" id="A0A9P1J897"/>
<evidence type="ECO:0000256" key="1">
    <source>
        <dbReference type="SAM" id="MobiDB-lite"/>
    </source>
</evidence>
<evidence type="ECO:0000256" key="2">
    <source>
        <dbReference type="SAM" id="Phobius"/>
    </source>
</evidence>